<dbReference type="EMBL" id="HBUE01004269">
    <property type="protein sequence ID" value="CAG6445123.1"/>
    <property type="molecule type" value="Transcribed_RNA"/>
</dbReference>
<feature type="compositionally biased region" description="Basic residues" evidence="1">
    <location>
        <begin position="1"/>
        <end position="22"/>
    </location>
</feature>
<reference evidence="2" key="1">
    <citation type="submission" date="2021-05" db="EMBL/GenBank/DDBJ databases">
        <authorList>
            <person name="Alioto T."/>
            <person name="Alioto T."/>
            <person name="Gomez Garrido J."/>
        </authorList>
    </citation>
    <scope>NUCLEOTIDE SEQUENCE</scope>
</reference>
<evidence type="ECO:0000256" key="1">
    <source>
        <dbReference type="SAM" id="MobiDB-lite"/>
    </source>
</evidence>
<protein>
    <submittedName>
        <fullName evidence="2">(northern house mosquito) hypothetical protein</fullName>
    </submittedName>
</protein>
<organism evidence="2">
    <name type="scientific">Culex pipiens</name>
    <name type="common">House mosquito</name>
    <dbReference type="NCBI Taxonomy" id="7175"/>
    <lineage>
        <taxon>Eukaryota</taxon>
        <taxon>Metazoa</taxon>
        <taxon>Ecdysozoa</taxon>
        <taxon>Arthropoda</taxon>
        <taxon>Hexapoda</taxon>
        <taxon>Insecta</taxon>
        <taxon>Pterygota</taxon>
        <taxon>Neoptera</taxon>
        <taxon>Endopterygota</taxon>
        <taxon>Diptera</taxon>
        <taxon>Nematocera</taxon>
        <taxon>Culicoidea</taxon>
        <taxon>Culicidae</taxon>
        <taxon>Culicinae</taxon>
        <taxon>Culicini</taxon>
        <taxon>Culex</taxon>
        <taxon>Culex</taxon>
    </lineage>
</organism>
<evidence type="ECO:0000313" key="2">
    <source>
        <dbReference type="EMBL" id="CAG6445127.1"/>
    </source>
</evidence>
<accession>A0A8D7ZVD7</accession>
<feature type="compositionally biased region" description="Basic and acidic residues" evidence="1">
    <location>
        <begin position="111"/>
        <end position="124"/>
    </location>
</feature>
<sequence>MLPHCLRRRTLPVHGERRRAHLPPRTADGFRPHVRRPLRAGKTQRPACLQAAQPAPGLHGTDPDGRRDLLLHHSDVCAERPNQAERPADADERVLPRHHQDLQQLGPLPAERGRERERAANVAE</sequence>
<name>A0A8D7ZVD7_CULPI</name>
<feature type="region of interest" description="Disordered" evidence="1">
    <location>
        <begin position="1"/>
        <end position="124"/>
    </location>
</feature>
<proteinExistence type="predicted"/>
<dbReference type="AlphaFoldDB" id="A0A8D7ZVD7"/>
<dbReference type="EMBL" id="HBUE01004272">
    <property type="protein sequence ID" value="CAG6445127.1"/>
    <property type="molecule type" value="Transcribed_RNA"/>
</dbReference>
<feature type="compositionally biased region" description="Basic and acidic residues" evidence="1">
    <location>
        <begin position="61"/>
        <end position="101"/>
    </location>
</feature>